<feature type="domain" description="VOC" evidence="1">
    <location>
        <begin position="1"/>
        <end position="122"/>
    </location>
</feature>
<dbReference type="PANTHER" id="PTHR35006">
    <property type="entry name" value="GLYOXALASE FAMILY PROTEIN (AFU_ORTHOLOGUE AFUA_5G14830)"/>
    <property type="match status" value="1"/>
</dbReference>
<dbReference type="RefSeq" id="WP_379508126.1">
    <property type="nucleotide sequence ID" value="NZ_JBHRTQ010000001.1"/>
</dbReference>
<protein>
    <submittedName>
        <fullName evidence="2">VOC family protein</fullName>
    </submittedName>
</protein>
<evidence type="ECO:0000313" key="3">
    <source>
        <dbReference type="Proteomes" id="UP001595604"/>
    </source>
</evidence>
<dbReference type="CDD" id="cd07262">
    <property type="entry name" value="VOC_like"/>
    <property type="match status" value="1"/>
</dbReference>
<name>A0ABV7IJ67_9SPHN</name>
<evidence type="ECO:0000313" key="2">
    <source>
        <dbReference type="EMBL" id="MFC3172729.1"/>
    </source>
</evidence>
<reference evidence="3" key="1">
    <citation type="journal article" date="2019" name="Int. J. Syst. Evol. Microbiol.">
        <title>The Global Catalogue of Microorganisms (GCM) 10K type strain sequencing project: providing services to taxonomists for standard genome sequencing and annotation.</title>
        <authorList>
            <consortium name="The Broad Institute Genomics Platform"/>
            <consortium name="The Broad Institute Genome Sequencing Center for Infectious Disease"/>
            <person name="Wu L."/>
            <person name="Ma J."/>
        </authorList>
    </citation>
    <scope>NUCLEOTIDE SEQUENCE [LARGE SCALE GENOMIC DNA]</scope>
    <source>
        <strain evidence="3">KCTC 42984</strain>
    </source>
</reference>
<evidence type="ECO:0000259" key="1">
    <source>
        <dbReference type="PROSITE" id="PS51819"/>
    </source>
</evidence>
<keyword evidence="3" id="KW-1185">Reference proteome</keyword>
<dbReference type="Gene3D" id="3.10.180.10">
    <property type="entry name" value="2,3-Dihydroxybiphenyl 1,2-Dioxygenase, domain 1"/>
    <property type="match status" value="1"/>
</dbReference>
<accession>A0ABV7IJ67</accession>
<gene>
    <name evidence="2" type="ORF">ACFOD9_00540</name>
</gene>
<dbReference type="InterPro" id="IPR029068">
    <property type="entry name" value="Glyas_Bleomycin-R_OHBP_Dase"/>
</dbReference>
<dbReference type="SUPFAM" id="SSF54593">
    <property type="entry name" value="Glyoxalase/Bleomycin resistance protein/Dihydroxybiphenyl dioxygenase"/>
    <property type="match status" value="1"/>
</dbReference>
<sequence length="126" mass="13232">MPSYATVGSNRIEQARAFYDALLATAGYEKAFDHPSGGRIYRGPGGMFGVLRPHDGGEASFGNGQMTGFAMDSRAGVDAFHATALEMGGTCEGAPGLRGGNSTSYFAYVRDLDGNKLCAFCFKPEG</sequence>
<proteinExistence type="predicted"/>
<organism evidence="2 3">
    <name type="scientific">Novosphingobium bradum</name>
    <dbReference type="NCBI Taxonomy" id="1737444"/>
    <lineage>
        <taxon>Bacteria</taxon>
        <taxon>Pseudomonadati</taxon>
        <taxon>Pseudomonadota</taxon>
        <taxon>Alphaproteobacteria</taxon>
        <taxon>Sphingomonadales</taxon>
        <taxon>Sphingomonadaceae</taxon>
        <taxon>Novosphingobium</taxon>
    </lineage>
</organism>
<dbReference type="PANTHER" id="PTHR35006:SF1">
    <property type="entry name" value="BLL2941 PROTEIN"/>
    <property type="match status" value="1"/>
</dbReference>
<dbReference type="InterPro" id="IPR037523">
    <property type="entry name" value="VOC_core"/>
</dbReference>
<dbReference type="EMBL" id="JBHRTQ010000001">
    <property type="protein sequence ID" value="MFC3172729.1"/>
    <property type="molecule type" value="Genomic_DNA"/>
</dbReference>
<comment type="caution">
    <text evidence="2">The sequence shown here is derived from an EMBL/GenBank/DDBJ whole genome shotgun (WGS) entry which is preliminary data.</text>
</comment>
<dbReference type="Proteomes" id="UP001595604">
    <property type="component" value="Unassembled WGS sequence"/>
</dbReference>
<dbReference type="PROSITE" id="PS51819">
    <property type="entry name" value="VOC"/>
    <property type="match status" value="1"/>
</dbReference>